<dbReference type="PANTHER" id="PTHR33620">
    <property type="entry name" value="UREASE ACCESSORY PROTEIN F"/>
    <property type="match status" value="1"/>
</dbReference>
<dbReference type="InterPro" id="IPR038277">
    <property type="entry name" value="UreF_sf"/>
</dbReference>
<protein>
    <recommendedName>
        <fullName evidence="7">Urease accessory protein UreF</fullName>
    </recommendedName>
</protein>
<evidence type="ECO:0000313" key="6">
    <source>
        <dbReference type="Proteomes" id="UP000738325"/>
    </source>
</evidence>
<proteinExistence type="inferred from homology"/>
<dbReference type="Proteomes" id="UP000738325">
    <property type="component" value="Unassembled WGS sequence"/>
</dbReference>
<dbReference type="OrthoDB" id="2550922at2759"/>
<evidence type="ECO:0000256" key="1">
    <source>
        <dbReference type="ARBA" id="ARBA00022988"/>
    </source>
</evidence>
<dbReference type="Pfam" id="PF01730">
    <property type="entry name" value="UreF"/>
    <property type="match status" value="1"/>
</dbReference>
<dbReference type="EMBL" id="JAAAIP010000105">
    <property type="protein sequence ID" value="KAG0325664.1"/>
    <property type="molecule type" value="Genomic_DNA"/>
</dbReference>
<gene>
    <name evidence="5" type="ORF">BGZ99_000312</name>
</gene>
<accession>A0A9P6RPU3</accession>
<name>A0A9P6RPU3_9FUNG</name>
<feature type="region of interest" description="Disordered" evidence="4">
    <location>
        <begin position="1"/>
        <end position="33"/>
    </location>
</feature>
<sequence>MSLFSHVSNEPRSSTVGGPPPSDTTLDTPSNAAASSATSPSWLLWQFLDSALPTGGFIASNGLEAFAKLHPDQTSSRDVESYVNWSLHSCGYTNLPFITASWKLVDDWVLRDSQLKTEKGKAKAMSSVLHRIGNLDREYDVFMNNAIQNAASRKQGDGIIMMGVKCFADQLNTDGSRKSNHRGDRSTMSGHLAQEDDELQDDNELGPSIRILKPFKALLRKEEIAGHYPIAFAMIARLLGFDLATTRYLHLHLHARTLLSSAIRLALVGPFQAQHIMTRSQAKARFIDLKTADLTIEDAAQTFLVGDICAGVHGRLWTRLFNS</sequence>
<evidence type="ECO:0000256" key="4">
    <source>
        <dbReference type="SAM" id="MobiDB-lite"/>
    </source>
</evidence>
<feature type="region of interest" description="Disordered" evidence="4">
    <location>
        <begin position="174"/>
        <end position="199"/>
    </location>
</feature>
<organism evidence="5 6">
    <name type="scientific">Dissophora globulifera</name>
    <dbReference type="NCBI Taxonomy" id="979702"/>
    <lineage>
        <taxon>Eukaryota</taxon>
        <taxon>Fungi</taxon>
        <taxon>Fungi incertae sedis</taxon>
        <taxon>Mucoromycota</taxon>
        <taxon>Mortierellomycotina</taxon>
        <taxon>Mortierellomycetes</taxon>
        <taxon>Mortierellales</taxon>
        <taxon>Mortierellaceae</taxon>
        <taxon>Dissophora</taxon>
    </lineage>
</organism>
<evidence type="ECO:0008006" key="7">
    <source>
        <dbReference type="Google" id="ProtNLM"/>
    </source>
</evidence>
<dbReference type="PANTHER" id="PTHR33620:SF1">
    <property type="entry name" value="UREASE ACCESSORY PROTEIN F"/>
    <property type="match status" value="1"/>
</dbReference>
<keyword evidence="6" id="KW-1185">Reference proteome</keyword>
<evidence type="ECO:0000256" key="3">
    <source>
        <dbReference type="ARBA" id="ARBA00046339"/>
    </source>
</evidence>
<keyword evidence="2" id="KW-0143">Chaperone</keyword>
<keyword evidence="1" id="KW-0996">Nickel insertion</keyword>
<dbReference type="GO" id="GO:0016151">
    <property type="term" value="F:nickel cation binding"/>
    <property type="evidence" value="ECO:0007669"/>
    <property type="project" value="InterPro"/>
</dbReference>
<feature type="compositionally biased region" description="Polar residues" evidence="4">
    <location>
        <begin position="1"/>
        <end position="16"/>
    </location>
</feature>
<dbReference type="Gene3D" id="1.10.4190.10">
    <property type="entry name" value="Urease accessory protein UreF"/>
    <property type="match status" value="1"/>
</dbReference>
<comment type="similarity">
    <text evidence="3">Belongs to the UreF family.</text>
</comment>
<evidence type="ECO:0000256" key="2">
    <source>
        <dbReference type="ARBA" id="ARBA00023186"/>
    </source>
</evidence>
<dbReference type="InterPro" id="IPR002639">
    <property type="entry name" value="UreF"/>
</dbReference>
<evidence type="ECO:0000313" key="5">
    <source>
        <dbReference type="EMBL" id="KAG0325664.1"/>
    </source>
</evidence>
<comment type="caution">
    <text evidence="5">The sequence shown here is derived from an EMBL/GenBank/DDBJ whole genome shotgun (WGS) entry which is preliminary data.</text>
</comment>
<reference evidence="5" key="1">
    <citation type="journal article" date="2020" name="Fungal Divers.">
        <title>Resolving the Mortierellaceae phylogeny through synthesis of multi-gene phylogenetics and phylogenomics.</title>
        <authorList>
            <person name="Vandepol N."/>
            <person name="Liber J."/>
            <person name="Desiro A."/>
            <person name="Na H."/>
            <person name="Kennedy M."/>
            <person name="Barry K."/>
            <person name="Grigoriev I.V."/>
            <person name="Miller A.N."/>
            <person name="O'Donnell K."/>
            <person name="Stajich J.E."/>
            <person name="Bonito G."/>
        </authorList>
    </citation>
    <scope>NUCLEOTIDE SEQUENCE</scope>
    <source>
        <strain evidence="5">REB-010B</strain>
    </source>
</reference>
<feature type="compositionally biased region" description="Basic and acidic residues" evidence="4">
    <location>
        <begin position="175"/>
        <end position="185"/>
    </location>
</feature>
<dbReference type="AlphaFoldDB" id="A0A9P6RPU3"/>
<feature type="compositionally biased region" description="Low complexity" evidence="4">
    <location>
        <begin position="23"/>
        <end position="33"/>
    </location>
</feature>